<evidence type="ECO:0000313" key="9">
    <source>
        <dbReference type="Proteomes" id="UP001629260"/>
    </source>
</evidence>
<gene>
    <name evidence="8" type="ORF">ABS764_02595</name>
</gene>
<keyword evidence="4" id="KW-0802">TPR repeat</keyword>
<reference evidence="8 9" key="1">
    <citation type="submission" date="2024-06" db="EMBL/GenBank/DDBJ databases">
        <authorList>
            <person name="Kaempfer P."/>
            <person name="Viver T."/>
        </authorList>
    </citation>
    <scope>NUCLEOTIDE SEQUENCE [LARGE SCALE GENOMIC DNA]</scope>
    <source>
        <strain evidence="8 9">ST-87</strain>
    </source>
</reference>
<feature type="transmembrane region" description="Helical" evidence="6">
    <location>
        <begin position="370"/>
        <end position="389"/>
    </location>
</feature>
<name>A0ABW8XPY2_9FLAO</name>
<proteinExistence type="inferred from homology"/>
<dbReference type="RefSeq" id="WP_408079656.1">
    <property type="nucleotide sequence ID" value="NZ_JBELQA010000001.1"/>
</dbReference>
<dbReference type="PROSITE" id="PS01124">
    <property type="entry name" value="HTH_ARAC_FAMILY_2"/>
    <property type="match status" value="1"/>
</dbReference>
<dbReference type="SMART" id="SM00028">
    <property type="entry name" value="TPR"/>
    <property type="match status" value="3"/>
</dbReference>
<evidence type="ECO:0000256" key="6">
    <source>
        <dbReference type="SAM" id="Phobius"/>
    </source>
</evidence>
<dbReference type="Gene3D" id="1.10.10.60">
    <property type="entry name" value="Homeodomain-like"/>
    <property type="match status" value="2"/>
</dbReference>
<feature type="domain" description="HTH araC/xylS-type" evidence="7">
    <location>
        <begin position="428"/>
        <end position="540"/>
    </location>
</feature>
<protein>
    <submittedName>
        <fullName evidence="8">Tetratricopeptide repeat protein</fullName>
    </submittedName>
</protein>
<dbReference type="Pfam" id="PF13181">
    <property type="entry name" value="TPR_8"/>
    <property type="match status" value="2"/>
</dbReference>
<dbReference type="InterPro" id="IPR019734">
    <property type="entry name" value="TPR_rpt"/>
</dbReference>
<keyword evidence="9" id="KW-1185">Reference proteome</keyword>
<evidence type="ECO:0000256" key="5">
    <source>
        <dbReference type="ARBA" id="ARBA00038253"/>
    </source>
</evidence>
<sequence length="549" mass="63983">MFYCSLQAQQPLRNIPDSLKGKSFAYLDERLYHFKKDSTLAAVYLYSYILKAKNEANYKALQKGYQNMLYQSPAKIQLRYTDSMVTTAGRIKDITALGSAYLTKGMVYYQQKNYQKALDYYLLANEQLVTSNDSYLIHKVKYNLAQIKSYLGYYHEAVALLQECVSYYQKRKPRPYLNSLHALGLSYTKMGNYGLAKTTNRQGITDCKRLKVPELLPYFELSQGITEYFLKNYGLSIDGIKKTIAPIQADGDFANEATAAFYLGKSYWALGMPETAIPYFEAVDAIFKQKNFSRKDFTELYTLLIGYYQTKNNSQRQLYYINQLLKINQLLFQDYRLMSSSVHQHYDIKNYLLAKNKVEQQLKLEKKHKGYFIGSLSFLFLIVLLLSYIQYQTKKQYQKNFEELQFKKGNPATKATVLSHSPIADMSPAIVTNLESQLEKWEKDKKFLAPEISLSKLATHFHTNTKYLSLIILHSRHKNFTSYINDLKIDYLMMRLDQDRRLQQYTHQALAEEIGFRSVQRLTSAFLARTKVPLSYYLKKIQNTNNRSS</sequence>
<dbReference type="Proteomes" id="UP001629260">
    <property type="component" value="Unassembled WGS sequence"/>
</dbReference>
<keyword evidence="6" id="KW-0472">Membrane</keyword>
<dbReference type="EMBL" id="JBELQA010000001">
    <property type="protein sequence ID" value="MFL9829729.1"/>
    <property type="molecule type" value="Genomic_DNA"/>
</dbReference>
<dbReference type="InterPro" id="IPR018060">
    <property type="entry name" value="HTH_AraC"/>
</dbReference>
<evidence type="ECO:0000256" key="2">
    <source>
        <dbReference type="ARBA" id="ARBA00022490"/>
    </source>
</evidence>
<dbReference type="SMART" id="SM00342">
    <property type="entry name" value="HTH_ARAC"/>
    <property type="match status" value="1"/>
</dbReference>
<dbReference type="InterPro" id="IPR011990">
    <property type="entry name" value="TPR-like_helical_dom_sf"/>
</dbReference>
<comment type="subcellular location">
    <subcellularLocation>
        <location evidence="1">Cytoplasm</location>
    </subcellularLocation>
</comment>
<evidence type="ECO:0000313" key="8">
    <source>
        <dbReference type="EMBL" id="MFL9829729.1"/>
    </source>
</evidence>
<keyword evidence="6" id="KW-0812">Transmembrane</keyword>
<dbReference type="InterPro" id="IPR051476">
    <property type="entry name" value="Bac_ResReg_Asp_Phosphatase"/>
</dbReference>
<evidence type="ECO:0000256" key="1">
    <source>
        <dbReference type="ARBA" id="ARBA00004496"/>
    </source>
</evidence>
<organism evidence="8 9">
    <name type="scientific">Flavobacterium plantiphilum</name>
    <dbReference type="NCBI Taxonomy" id="3163297"/>
    <lineage>
        <taxon>Bacteria</taxon>
        <taxon>Pseudomonadati</taxon>
        <taxon>Bacteroidota</taxon>
        <taxon>Flavobacteriia</taxon>
        <taxon>Flavobacteriales</taxon>
        <taxon>Flavobacteriaceae</taxon>
        <taxon>Flavobacterium</taxon>
    </lineage>
</organism>
<accession>A0ABW8XPY2</accession>
<comment type="caution">
    <text evidence="8">The sequence shown here is derived from an EMBL/GenBank/DDBJ whole genome shotgun (WGS) entry which is preliminary data.</text>
</comment>
<dbReference type="Gene3D" id="1.25.40.10">
    <property type="entry name" value="Tetratricopeptide repeat domain"/>
    <property type="match status" value="2"/>
</dbReference>
<dbReference type="PANTHER" id="PTHR46630:SF1">
    <property type="entry name" value="TETRATRICOPEPTIDE REPEAT PROTEIN 29"/>
    <property type="match status" value="1"/>
</dbReference>
<dbReference type="SUPFAM" id="SSF48452">
    <property type="entry name" value="TPR-like"/>
    <property type="match status" value="1"/>
</dbReference>
<evidence type="ECO:0000256" key="4">
    <source>
        <dbReference type="ARBA" id="ARBA00022803"/>
    </source>
</evidence>
<keyword evidence="2" id="KW-0963">Cytoplasm</keyword>
<evidence type="ECO:0000256" key="3">
    <source>
        <dbReference type="ARBA" id="ARBA00022737"/>
    </source>
</evidence>
<evidence type="ECO:0000259" key="7">
    <source>
        <dbReference type="PROSITE" id="PS01124"/>
    </source>
</evidence>
<keyword evidence="3" id="KW-0677">Repeat</keyword>
<dbReference type="PANTHER" id="PTHR46630">
    <property type="entry name" value="TETRATRICOPEPTIDE REPEAT PROTEIN 29"/>
    <property type="match status" value="1"/>
</dbReference>
<keyword evidence="6" id="KW-1133">Transmembrane helix</keyword>
<comment type="similarity">
    <text evidence="5">Belongs to the Rap family.</text>
</comment>